<feature type="region of interest" description="Disordered" evidence="1">
    <location>
        <begin position="908"/>
        <end position="931"/>
    </location>
</feature>
<proteinExistence type="predicted"/>
<gene>
    <name evidence="2" type="ORF">CRM22_003348</name>
</gene>
<feature type="compositionally biased region" description="Polar residues" evidence="1">
    <location>
        <begin position="320"/>
        <end position="337"/>
    </location>
</feature>
<evidence type="ECO:0000313" key="3">
    <source>
        <dbReference type="Proteomes" id="UP000308267"/>
    </source>
</evidence>
<dbReference type="AlphaFoldDB" id="A0A4S2M1R4"/>
<dbReference type="OrthoDB" id="6263361at2759"/>
<feature type="compositionally biased region" description="Polar residues" evidence="1">
    <location>
        <begin position="793"/>
        <end position="802"/>
    </location>
</feature>
<evidence type="ECO:0000313" key="2">
    <source>
        <dbReference type="EMBL" id="TGZ70152.1"/>
    </source>
</evidence>
<name>A0A4S2M1R4_OPIFE</name>
<reference evidence="2 3" key="1">
    <citation type="journal article" date="2019" name="BMC Genomics">
        <title>New insights from Opisthorchis felineus genome: update on genomics of the epidemiologically important liver flukes.</title>
        <authorList>
            <person name="Ershov N.I."/>
            <person name="Mordvinov V.A."/>
            <person name="Prokhortchouk E.B."/>
            <person name="Pakharukova M.Y."/>
            <person name="Gunbin K.V."/>
            <person name="Ustyantsev K."/>
            <person name="Genaev M.A."/>
            <person name="Blinov A.G."/>
            <person name="Mazur A."/>
            <person name="Boulygina E."/>
            <person name="Tsygankova S."/>
            <person name="Khrameeva E."/>
            <person name="Chekanov N."/>
            <person name="Fan G."/>
            <person name="Xiao A."/>
            <person name="Zhang H."/>
            <person name="Xu X."/>
            <person name="Yang H."/>
            <person name="Solovyev V."/>
            <person name="Lee S.M."/>
            <person name="Liu X."/>
            <person name="Afonnikov D.A."/>
            <person name="Skryabin K.G."/>
        </authorList>
    </citation>
    <scope>NUCLEOTIDE SEQUENCE [LARGE SCALE GENOMIC DNA]</scope>
    <source>
        <strain evidence="2">AK-0245</strain>
        <tissue evidence="2">Whole organism</tissue>
    </source>
</reference>
<comment type="caution">
    <text evidence="2">The sequence shown here is derived from an EMBL/GenBank/DDBJ whole genome shotgun (WGS) entry which is preliminary data.</text>
</comment>
<dbReference type="EMBL" id="SJOL01005566">
    <property type="protein sequence ID" value="TGZ70152.1"/>
    <property type="molecule type" value="Genomic_DNA"/>
</dbReference>
<organism evidence="2 3">
    <name type="scientific">Opisthorchis felineus</name>
    <dbReference type="NCBI Taxonomy" id="147828"/>
    <lineage>
        <taxon>Eukaryota</taxon>
        <taxon>Metazoa</taxon>
        <taxon>Spiralia</taxon>
        <taxon>Lophotrochozoa</taxon>
        <taxon>Platyhelminthes</taxon>
        <taxon>Trematoda</taxon>
        <taxon>Digenea</taxon>
        <taxon>Opisthorchiida</taxon>
        <taxon>Opisthorchiata</taxon>
        <taxon>Opisthorchiidae</taxon>
        <taxon>Opisthorchis</taxon>
    </lineage>
</organism>
<keyword evidence="3" id="KW-1185">Reference proteome</keyword>
<feature type="region of interest" description="Disordered" evidence="1">
    <location>
        <begin position="793"/>
        <end position="820"/>
    </location>
</feature>
<feature type="compositionally biased region" description="Low complexity" evidence="1">
    <location>
        <begin position="921"/>
        <end position="931"/>
    </location>
</feature>
<evidence type="ECO:0000256" key="1">
    <source>
        <dbReference type="SAM" id="MobiDB-lite"/>
    </source>
</evidence>
<protein>
    <submittedName>
        <fullName evidence="2">Uncharacterized protein</fullName>
    </submittedName>
</protein>
<sequence length="931" mass="103118">MPIENLSFVERSRYVHSSVCGTQLLLNPPLGHHVTMDNADPPRFTAKAKLGECILEWKTSFSSPFRLSEATKWIESYFKREGGHVERVGLFLQFVLDLGVICRVEKNILVEKYFFNDDRIAELFSGSCPESVLVENVTESGSHSNSCPVLNEGRDANASIYPYNYERLAGGANLSYSEAQALFRKIIDRLAGLLDVDRESLKLCTDIPKGEMLKENASTGSVLLGLSAYANCRVNIFHKNDRHGWNHVLHSVTMACLETLASWPQNHVHREELCEGLCVPHAILGTAIDFARTEFNGDGVLLKSAVCLLDLIFARHPSNPSSVERLQPVNTDPSSALTPAVRRASPPSNVAEGCEPKDTAAHFLLPPLATPLRERSIPFVDDSHFFCSSVPRRAFSSVRVPSNPPSDNLGMLSDDVYHPFSPIFQRRRTRARAELVEQSTPTRGLPRDDAPTSLSGPLTHNQLGTNNLPSLNTIADLVGSCTIDPTNGSLKAGDSRCRSTTCPTVSRYLASDHQQENLIGTHSISSGTSAAESRTQLLSADPGNLILASQLALLFLPPLIYTRLQVLVHLLQRVLDNHVNVAVALSPSGANRANHEHSNTYDFVLNTLAKLSAPVLFPSFGMTDGVGINIDEYHWTEQLARLLLSDHQNLVFKLPLTILNSVKPPMDRNGLTSLPSSPLDKCLSSLKYVHNSESISRVLRSAPCFGNSFRSASLSVLPATARLLQNGVPKCIPSIVLASQEPSHISSGQISTDWLSSTPKCADFKELDNHLLHSQSPNRTLSQSCHNSLTDIHSSGSTTQRRFCNGPDHEWPGSSASENTSLQVDFDPERLALLNNAVHLMKLLNQIINDRQMDPRRKMKCLLDFRKVHPDIFWLRFRDQQTASYYLNRLQRRIDAQPQPTILEKITNAFRRRRQSPPKEYPSSKPSTSSL</sequence>
<feature type="region of interest" description="Disordered" evidence="1">
    <location>
        <begin position="320"/>
        <end position="351"/>
    </location>
</feature>
<accession>A0A4S2M1R4</accession>
<dbReference type="Proteomes" id="UP000308267">
    <property type="component" value="Unassembled WGS sequence"/>
</dbReference>